<dbReference type="PANTHER" id="PTHR10963">
    <property type="entry name" value="GLYCOSYL HYDROLASE-RELATED"/>
    <property type="match status" value="1"/>
</dbReference>
<comment type="caution">
    <text evidence="3">The sequence shown here is derived from an EMBL/GenBank/DDBJ whole genome shotgun (WGS) entry which is preliminary data.</text>
</comment>
<dbReference type="SUPFAM" id="SSF49899">
    <property type="entry name" value="Concanavalin A-like lectins/glucanases"/>
    <property type="match status" value="1"/>
</dbReference>
<evidence type="ECO:0000313" key="3">
    <source>
        <dbReference type="EMBL" id="SPN99041.1"/>
    </source>
</evidence>
<organism evidence="3 4">
    <name type="scientific">Cephalotrichum gorgonifer</name>
    <dbReference type="NCBI Taxonomy" id="2041049"/>
    <lineage>
        <taxon>Eukaryota</taxon>
        <taxon>Fungi</taxon>
        <taxon>Dikarya</taxon>
        <taxon>Ascomycota</taxon>
        <taxon>Pezizomycotina</taxon>
        <taxon>Sordariomycetes</taxon>
        <taxon>Hypocreomycetidae</taxon>
        <taxon>Microascales</taxon>
        <taxon>Microascaceae</taxon>
        <taxon>Cephalotrichum</taxon>
    </lineage>
</organism>
<feature type="domain" description="GH16" evidence="2">
    <location>
        <begin position="15"/>
        <end position="279"/>
    </location>
</feature>
<dbReference type="CDD" id="cd02182">
    <property type="entry name" value="GH16_Strep_laminarinase_like"/>
    <property type="match status" value="1"/>
</dbReference>
<name>A0AAE8SSS1_9PEZI</name>
<dbReference type="EMBL" id="ONZQ02000002">
    <property type="protein sequence ID" value="SPN99041.1"/>
    <property type="molecule type" value="Genomic_DNA"/>
</dbReference>
<keyword evidence="4" id="KW-1185">Reference proteome</keyword>
<sequence>MAALVYLLALSQAAWAWEAPTYPGFKLIWQDNFAGAAGAMPSSENWDIVTDISVNNELQKYTTSNRNLQMSGGQTLQIVPWRENGIWTSGRLESKYTVTPEAGCLTIAEAQIRFGSNDGGSKQGMWPAFWMLGDSIRSGTGWPECGEIDILETVNGELEGFGTLHCDVFPGGVCNEPNGRGHTVSFPDQEWHTWRVTWDLQDADWRGQSIAWFRDGEQFHEVTGADIGVEGVWSSVAHSPMFFILNMAVGGNLPGDPNDSTKDGYGSMMEVGYVAHYTQ</sequence>
<dbReference type="PANTHER" id="PTHR10963:SF60">
    <property type="entry name" value="GRAM-NEGATIVE BACTERIA-BINDING PROTEIN 1-RELATED"/>
    <property type="match status" value="1"/>
</dbReference>
<dbReference type="GO" id="GO:0005975">
    <property type="term" value="P:carbohydrate metabolic process"/>
    <property type="evidence" value="ECO:0007669"/>
    <property type="project" value="InterPro"/>
</dbReference>
<feature type="chain" id="PRO_5042124892" evidence="1">
    <location>
        <begin position="17"/>
        <end position="279"/>
    </location>
</feature>
<gene>
    <name evidence="3" type="ORF">DNG_02080</name>
</gene>
<dbReference type="Gene3D" id="2.60.120.200">
    <property type="match status" value="1"/>
</dbReference>
<evidence type="ECO:0000313" key="4">
    <source>
        <dbReference type="Proteomes" id="UP001187682"/>
    </source>
</evidence>
<evidence type="ECO:0000256" key="1">
    <source>
        <dbReference type="SAM" id="SignalP"/>
    </source>
</evidence>
<keyword evidence="1" id="KW-0732">Signal</keyword>
<reference evidence="3" key="1">
    <citation type="submission" date="2018-03" db="EMBL/GenBank/DDBJ databases">
        <authorList>
            <person name="Guldener U."/>
        </authorList>
    </citation>
    <scope>NUCLEOTIDE SEQUENCE</scope>
</reference>
<dbReference type="InterPro" id="IPR000757">
    <property type="entry name" value="Beta-glucanase-like"/>
</dbReference>
<dbReference type="AlphaFoldDB" id="A0AAE8SSS1"/>
<feature type="signal peptide" evidence="1">
    <location>
        <begin position="1"/>
        <end position="16"/>
    </location>
</feature>
<dbReference type="InterPro" id="IPR013320">
    <property type="entry name" value="ConA-like_dom_sf"/>
</dbReference>
<proteinExistence type="predicted"/>
<dbReference type="Pfam" id="PF26113">
    <property type="entry name" value="GH16_XgeA"/>
    <property type="match status" value="1"/>
</dbReference>
<dbReference type="GO" id="GO:0004553">
    <property type="term" value="F:hydrolase activity, hydrolyzing O-glycosyl compounds"/>
    <property type="evidence" value="ECO:0007669"/>
    <property type="project" value="InterPro"/>
</dbReference>
<evidence type="ECO:0000259" key="2">
    <source>
        <dbReference type="PROSITE" id="PS51762"/>
    </source>
</evidence>
<dbReference type="InterPro" id="IPR050546">
    <property type="entry name" value="Glycosyl_Hydrlase_16"/>
</dbReference>
<protein>
    <submittedName>
        <fullName evidence="3">Probable endo-1,3(4)-beta-glucanase</fullName>
    </submittedName>
</protein>
<accession>A0AAE8SSS1</accession>
<dbReference type="Proteomes" id="UP001187682">
    <property type="component" value="Unassembled WGS sequence"/>
</dbReference>
<dbReference type="PROSITE" id="PS51762">
    <property type="entry name" value="GH16_2"/>
    <property type="match status" value="1"/>
</dbReference>